<dbReference type="EMBL" id="CAIX01000021">
    <property type="protein sequence ID" value="CCI41604.1"/>
    <property type="molecule type" value="Genomic_DNA"/>
</dbReference>
<dbReference type="PROSITE" id="PS51257">
    <property type="entry name" value="PROKAR_LIPOPROTEIN"/>
    <property type="match status" value="1"/>
</dbReference>
<reference evidence="1 2" key="1">
    <citation type="submission" date="2012-05" db="EMBL/GenBank/DDBJ databases">
        <title>Recombination and specialization in a pathogen metapopulation.</title>
        <authorList>
            <person name="Gardiner A."/>
            <person name="Kemen E."/>
            <person name="Schultz-Larsen T."/>
            <person name="MacLean D."/>
            <person name="Van Oosterhout C."/>
            <person name="Jones J.D.G."/>
        </authorList>
    </citation>
    <scope>NUCLEOTIDE SEQUENCE [LARGE SCALE GENOMIC DNA]</scope>
    <source>
        <strain evidence="1 2">Ac Nc2</strain>
    </source>
</reference>
<comment type="caution">
    <text evidence="1">The sequence shown here is derived from an EMBL/GenBank/DDBJ whole genome shotgun (WGS) entry which is preliminary data.</text>
</comment>
<protein>
    <submittedName>
        <fullName evidence="1">Uncharacterized protein</fullName>
    </submittedName>
</protein>
<evidence type="ECO:0000313" key="1">
    <source>
        <dbReference type="EMBL" id="CCI41604.1"/>
    </source>
</evidence>
<dbReference type="Proteomes" id="UP000053237">
    <property type="component" value="Unassembled WGS sequence"/>
</dbReference>
<proteinExistence type="predicted"/>
<gene>
    <name evidence="1" type="ORF">BN9_023880</name>
</gene>
<accession>A0A024G415</accession>
<organism evidence="1 2">
    <name type="scientific">Albugo candida</name>
    <dbReference type="NCBI Taxonomy" id="65357"/>
    <lineage>
        <taxon>Eukaryota</taxon>
        <taxon>Sar</taxon>
        <taxon>Stramenopiles</taxon>
        <taxon>Oomycota</taxon>
        <taxon>Peronosporomycetes</taxon>
        <taxon>Albuginales</taxon>
        <taxon>Albuginaceae</taxon>
        <taxon>Albugo</taxon>
    </lineage>
</organism>
<dbReference type="InParanoid" id="A0A024G415"/>
<evidence type="ECO:0000313" key="2">
    <source>
        <dbReference type="Proteomes" id="UP000053237"/>
    </source>
</evidence>
<sequence length="137" mass="15554">MRLKARHITPLQSTCACLYPSPYYMIYISISKMKRRIRNRIAAGGISCATAYRLQAKVLIRLKHNIITGWKWKLACISLSLVKVILASVLTSVMVPCIHGSLSSCLEHSIEINGMKWKRYTDLVDLSKPKHPNVSKR</sequence>
<name>A0A024G415_9STRA</name>
<dbReference type="AlphaFoldDB" id="A0A024G415"/>
<keyword evidence="2" id="KW-1185">Reference proteome</keyword>